<dbReference type="GO" id="GO:0005773">
    <property type="term" value="C:vacuole"/>
    <property type="evidence" value="ECO:0007669"/>
    <property type="project" value="UniProtKB-SubCell"/>
</dbReference>
<protein>
    <recommendedName>
        <fullName evidence="12">Pyridine nucleotide-disulphide oxidoreductase dimerisation domain-containing protein</fullName>
    </recommendedName>
</protein>
<dbReference type="Gene3D" id="3.50.50.60">
    <property type="entry name" value="FAD/NAD(P)-binding domain"/>
    <property type="match status" value="1"/>
</dbReference>
<feature type="chain" id="PRO_5026988546" description="Pyridine nucleotide-disulphide oxidoreductase dimerisation domain-containing protein" evidence="7">
    <location>
        <begin position="19"/>
        <end position="907"/>
    </location>
</feature>
<dbReference type="PANTHER" id="PTHR10426:SF136">
    <property type="entry name" value="PROTEIN STRICTOSIDINE SYNTHASE-LIKE 9-LIKE"/>
    <property type="match status" value="1"/>
</dbReference>
<evidence type="ECO:0000259" key="9">
    <source>
        <dbReference type="Pfam" id="PF03088"/>
    </source>
</evidence>
<evidence type="ECO:0000259" key="10">
    <source>
        <dbReference type="Pfam" id="PF07992"/>
    </source>
</evidence>
<feature type="domain" description="FAD/NAD(P)-binding" evidence="10">
    <location>
        <begin position="298"/>
        <end position="419"/>
    </location>
</feature>
<comment type="similarity">
    <text evidence="2">Belongs to the strictosidine synthase family.</text>
</comment>
<evidence type="ECO:0000259" key="8">
    <source>
        <dbReference type="Pfam" id="PF02852"/>
    </source>
</evidence>
<proteinExistence type="inferred from homology"/>
<dbReference type="AlphaFoldDB" id="A0A6N2MAM7"/>
<accession>A0A6N2MAM7</accession>
<evidence type="ECO:0000256" key="4">
    <source>
        <dbReference type="ARBA" id="ARBA00022630"/>
    </source>
</evidence>
<dbReference type="PANTHER" id="PTHR10426">
    <property type="entry name" value="STRICTOSIDINE SYNTHASE-RELATED"/>
    <property type="match status" value="1"/>
</dbReference>
<evidence type="ECO:0000256" key="5">
    <source>
        <dbReference type="ARBA" id="ARBA00022827"/>
    </source>
</evidence>
<dbReference type="InterPro" id="IPR011042">
    <property type="entry name" value="6-blade_b-propeller_TolB-like"/>
</dbReference>
<evidence type="ECO:0000256" key="1">
    <source>
        <dbReference type="ARBA" id="ARBA00004116"/>
    </source>
</evidence>
<keyword evidence="5" id="KW-0274">FAD</keyword>
<feature type="signal peptide" evidence="7">
    <location>
        <begin position="1"/>
        <end position="18"/>
    </location>
</feature>
<gene>
    <name evidence="11" type="ORF">SVIM_LOCUS330010</name>
</gene>
<feature type="domain" description="Strictosidine synthase conserved region" evidence="9">
    <location>
        <begin position="724"/>
        <end position="811"/>
    </location>
</feature>
<reference evidence="11" key="1">
    <citation type="submission" date="2019-03" db="EMBL/GenBank/DDBJ databases">
        <authorList>
            <person name="Mank J."/>
            <person name="Almeida P."/>
        </authorList>
    </citation>
    <scope>NUCLEOTIDE SEQUENCE</scope>
    <source>
        <strain evidence="11">78183</strain>
    </source>
</reference>
<dbReference type="Pfam" id="PF02852">
    <property type="entry name" value="Pyr_redox_dim"/>
    <property type="match status" value="1"/>
</dbReference>
<dbReference type="InterPro" id="IPR016156">
    <property type="entry name" value="FAD/NAD-linked_Rdtase_dimer_sf"/>
</dbReference>
<dbReference type="InterPro" id="IPR023753">
    <property type="entry name" value="FAD/NAD-binding_dom"/>
</dbReference>
<dbReference type="SUPFAM" id="SSF55424">
    <property type="entry name" value="FAD/NAD-linked reductases, dimerisation (C-terminal) domain"/>
    <property type="match status" value="1"/>
</dbReference>
<organism evidence="11">
    <name type="scientific">Salix viminalis</name>
    <name type="common">Common osier</name>
    <name type="synonym">Basket willow</name>
    <dbReference type="NCBI Taxonomy" id="40686"/>
    <lineage>
        <taxon>Eukaryota</taxon>
        <taxon>Viridiplantae</taxon>
        <taxon>Streptophyta</taxon>
        <taxon>Embryophyta</taxon>
        <taxon>Tracheophyta</taxon>
        <taxon>Spermatophyta</taxon>
        <taxon>Magnoliopsida</taxon>
        <taxon>eudicotyledons</taxon>
        <taxon>Gunneridae</taxon>
        <taxon>Pentapetalae</taxon>
        <taxon>rosids</taxon>
        <taxon>fabids</taxon>
        <taxon>Malpighiales</taxon>
        <taxon>Salicaceae</taxon>
        <taxon>Saliceae</taxon>
        <taxon>Salix</taxon>
    </lineage>
</organism>
<dbReference type="PRINTS" id="PR00368">
    <property type="entry name" value="FADPNR"/>
</dbReference>
<dbReference type="GO" id="GO:0012505">
    <property type="term" value="C:endomembrane system"/>
    <property type="evidence" value="ECO:0007669"/>
    <property type="project" value="TreeGrafter"/>
</dbReference>
<evidence type="ECO:0000256" key="6">
    <source>
        <dbReference type="ARBA" id="ARBA00023180"/>
    </source>
</evidence>
<dbReference type="GO" id="GO:0016491">
    <property type="term" value="F:oxidoreductase activity"/>
    <property type="evidence" value="ECO:0007669"/>
    <property type="project" value="InterPro"/>
</dbReference>
<keyword evidence="7" id="KW-0732">Signal</keyword>
<dbReference type="Gene3D" id="2.120.10.30">
    <property type="entry name" value="TolB, C-terminal domain"/>
    <property type="match status" value="2"/>
</dbReference>
<dbReference type="InterPro" id="IPR018119">
    <property type="entry name" value="Strictosidine_synth_cons-reg"/>
</dbReference>
<dbReference type="Gene3D" id="3.30.390.30">
    <property type="match status" value="1"/>
</dbReference>
<sequence length="907" mass="97678">MVSILSVFFFCFPTIALSASFRQIFLPPTASPESLPLNFPAEPSILGLAMVVFLDINHLLASHILPLPHPTAFCDGATDDPDKGPICGRPFGLAYDPIARLLYIADAYYGLLVADSNGRLAKQIATGAEGQPFVFCNGLDIDPITRNIYFTDTSAVYDLRNSTKGLQANDSTGRLLKYDVRTNQVTVLMRNLSGAAGAAVSGDGRFVLVSEFVGDRIQRYWLTGSNAGTSEIILSNLNIVRPNNIKRTILGDFFIAAATVTQASQTPVPIRVRVDGSVQFRDRYGSTPISEAQQFGLSVYVSSRGVNFVGIRDFVAEQMSLRGIELHTEESPQAIIKSADGSLSLKTNKGTVEGFSHVMFATGRRPNTKNLGLESVGVKMTNNGAIEVDEYSCTSVPSIWAVGDVTDRINLTPVALMEGGALAKTLFQNEPTKPDYRAVPSAVFSQPPIGQVGLTEEQTTKEYGDIDVFTANFRPLKATLSGLPDRVFMKLIVCAKTNKVLGLNMCGEDSPEIVQGFAVAIKAGLTKEDFDSTVGIHPTAAEEFVTMRTPTRKIREHPPAEGKTAHDVKAAAGLALRPSPKTAMVSILSIFFFCFPTLALSASFRQIFLPPTGFGPESLAFEFPGGAFYTGVSDGRVLRYQPLTGFTYFAFTSPNRTIAFCDGATDDPDKGPICGRPFGLAYDPIARLLYIADAYYGLLVADSNGRLAKQIATGAEGQPFVFCNGLDIDPITRNIFFTDTSAVYDLRNSTKGLQANDSTGRLLKYDVRTNQVTVLMRNLSGAAGAAVSGDGRFVLVSEFIGNRIQRYWLTGSNAGTSEIILSNLNIVRPNNIKRTILGDFLIAAATVTQGSQTPVPIRVRVDGSGTISEIVSLEAQYGSTPISEAQQSGLSVYVSSRGVNFVGVYTP</sequence>
<evidence type="ECO:0000256" key="2">
    <source>
        <dbReference type="ARBA" id="ARBA00009191"/>
    </source>
</evidence>
<keyword evidence="6" id="KW-0325">Glycoprotein</keyword>
<dbReference type="EMBL" id="CAADRP010001711">
    <property type="protein sequence ID" value="VFU49848.1"/>
    <property type="molecule type" value="Genomic_DNA"/>
</dbReference>
<dbReference type="InterPro" id="IPR036188">
    <property type="entry name" value="FAD/NAD-bd_sf"/>
</dbReference>
<dbReference type="InterPro" id="IPR004099">
    <property type="entry name" value="Pyr_nucl-diS_OxRdtase_dimer"/>
</dbReference>
<evidence type="ECO:0000256" key="3">
    <source>
        <dbReference type="ARBA" id="ARBA00022554"/>
    </source>
</evidence>
<name>A0A6N2MAM7_SALVM</name>
<evidence type="ECO:0000256" key="7">
    <source>
        <dbReference type="SAM" id="SignalP"/>
    </source>
</evidence>
<dbReference type="Pfam" id="PF07992">
    <property type="entry name" value="Pyr_redox_2"/>
    <property type="match status" value="1"/>
</dbReference>
<dbReference type="Pfam" id="PF03088">
    <property type="entry name" value="Str_synth"/>
    <property type="match status" value="2"/>
</dbReference>
<feature type="domain" description="Pyridine nucleotide-disulphide oxidoreductase dimerisation" evidence="8">
    <location>
        <begin position="439"/>
        <end position="547"/>
    </location>
</feature>
<evidence type="ECO:0008006" key="12">
    <source>
        <dbReference type="Google" id="ProtNLM"/>
    </source>
</evidence>
<keyword evidence="3" id="KW-0926">Vacuole</keyword>
<dbReference type="SUPFAM" id="SSF63829">
    <property type="entry name" value="Calcium-dependent phosphotriesterase"/>
    <property type="match status" value="2"/>
</dbReference>
<dbReference type="SUPFAM" id="SSF51905">
    <property type="entry name" value="FAD/NAD(P)-binding domain"/>
    <property type="match status" value="1"/>
</dbReference>
<evidence type="ECO:0000313" key="11">
    <source>
        <dbReference type="EMBL" id="VFU49848.1"/>
    </source>
</evidence>
<feature type="domain" description="Strictosidine synthase conserved region" evidence="9">
    <location>
        <begin position="137"/>
        <end position="224"/>
    </location>
</feature>
<keyword evidence="4" id="KW-0285">Flavoprotein</keyword>
<comment type="subcellular location">
    <subcellularLocation>
        <location evidence="1">Vacuole</location>
    </subcellularLocation>
</comment>
<dbReference type="GO" id="GO:0016787">
    <property type="term" value="F:hydrolase activity"/>
    <property type="evidence" value="ECO:0007669"/>
    <property type="project" value="TreeGrafter"/>
</dbReference>